<dbReference type="RefSeq" id="WP_015284548.1">
    <property type="nucleotide sequence ID" value="NC_019943.1"/>
</dbReference>
<keyword evidence="2" id="KW-1185">Reference proteome</keyword>
<reference evidence="2" key="1">
    <citation type="submission" date="2011-12" db="EMBL/GenBank/DDBJ databases">
        <title>Complete sequence of Methanoregula formicicum SMSP.</title>
        <authorList>
            <person name="Lucas S."/>
            <person name="Han J."/>
            <person name="Lapidus A."/>
            <person name="Cheng J.-F."/>
            <person name="Goodwin L."/>
            <person name="Pitluck S."/>
            <person name="Peters L."/>
            <person name="Ovchinnikova G."/>
            <person name="Teshima H."/>
            <person name="Detter J.C."/>
            <person name="Han C."/>
            <person name="Tapia R."/>
            <person name="Land M."/>
            <person name="Hauser L."/>
            <person name="Kyrpides N."/>
            <person name="Ivanova N."/>
            <person name="Pagani I."/>
            <person name="Imachi H."/>
            <person name="Tamaki H."/>
            <person name="Sekiguchi Y."/>
            <person name="Kamagata Y."/>
            <person name="Cadillo-Quiroz H."/>
            <person name="Zinder S."/>
            <person name="Liu W.-T."/>
            <person name="Woyke T."/>
        </authorList>
    </citation>
    <scope>NUCLEOTIDE SEQUENCE [LARGE SCALE GENOMIC DNA]</scope>
    <source>
        <strain evidence="2">DSM 22288 / NBRC 105244 / SMSP</strain>
    </source>
</reference>
<proteinExistence type="predicted"/>
<dbReference type="EMBL" id="CP003167">
    <property type="protein sequence ID" value="AGB01584.1"/>
    <property type="molecule type" value="Genomic_DNA"/>
</dbReference>
<protein>
    <submittedName>
        <fullName evidence="1">Uncharacterized protein</fullName>
    </submittedName>
</protein>
<dbReference type="GeneID" id="14309187"/>
<dbReference type="KEGG" id="mfo:Metfor_0514"/>
<organism evidence="1 2">
    <name type="scientific">Methanoregula formicica (strain DSM 22288 / NBRC 105244 / SMSP)</name>
    <dbReference type="NCBI Taxonomy" id="593750"/>
    <lineage>
        <taxon>Archaea</taxon>
        <taxon>Methanobacteriati</taxon>
        <taxon>Methanobacteriota</taxon>
        <taxon>Stenosarchaea group</taxon>
        <taxon>Methanomicrobia</taxon>
        <taxon>Methanomicrobiales</taxon>
        <taxon>Methanoregulaceae</taxon>
        <taxon>Methanoregula</taxon>
    </lineage>
</organism>
<dbReference type="InParanoid" id="L0HEQ1"/>
<reference evidence="1 2" key="2">
    <citation type="journal article" date="2014" name="Genome Announc.">
        <title>Complete Genome Sequence of Methanoregula formicica SMSPT, a Mesophilic Hydrogenotrophic Methanogen Isolated from a Methanogenic Upflow Anaerobic Sludge Blanket Reactor.</title>
        <authorList>
            <person name="Yamamoto K."/>
            <person name="Tamaki H."/>
            <person name="Cadillo-Quiroz H."/>
            <person name="Imachi H."/>
            <person name="Kyrpides N."/>
            <person name="Woyke T."/>
            <person name="Goodwin L."/>
            <person name="Zinder S.H."/>
            <person name="Kamagata Y."/>
            <person name="Liu W.T."/>
        </authorList>
    </citation>
    <scope>NUCLEOTIDE SEQUENCE [LARGE SCALE GENOMIC DNA]</scope>
    <source>
        <strain evidence="2">DSM 22288 / NBRC 105244 / SMSP</strain>
    </source>
</reference>
<evidence type="ECO:0000313" key="2">
    <source>
        <dbReference type="Proteomes" id="UP000010824"/>
    </source>
</evidence>
<name>L0HEQ1_METFS</name>
<dbReference type="PROSITE" id="PS51257">
    <property type="entry name" value="PROKAR_LIPOPROTEIN"/>
    <property type="match status" value="1"/>
</dbReference>
<dbReference type="STRING" id="593750.Metfor_0514"/>
<accession>L0HEQ1</accession>
<evidence type="ECO:0000313" key="1">
    <source>
        <dbReference type="EMBL" id="AGB01584.1"/>
    </source>
</evidence>
<dbReference type="HOGENOM" id="CLU_1682693_0_0_2"/>
<dbReference type="Proteomes" id="UP000010824">
    <property type="component" value="Chromosome"/>
</dbReference>
<dbReference type="AlphaFoldDB" id="L0HEQ1"/>
<gene>
    <name evidence="1" type="ordered locus">Metfor_0514</name>
</gene>
<sequence precursor="true">MTASRRVFALSAILLLVIFPLAAGCLSVPGPESQKKTPTVTAAVTRSPETTVPVTTVVQRAIVTAPAAERTTTLPHPPVTTAPTVSRYAADTCTGQGGSLVLPGQTCPGAWLVATNTFSCCSVKPVDATNGSNKTLSAAPFTLTVNIDDDLGSIRP</sequence>